<accession>A0A328VJ30</accession>
<evidence type="ECO:0000256" key="4">
    <source>
        <dbReference type="RuleBase" id="RU000419"/>
    </source>
</evidence>
<dbReference type="InterPro" id="IPR002423">
    <property type="entry name" value="Cpn60/GroEL/TCP-1"/>
</dbReference>
<comment type="caution">
    <text evidence="5">The sequence shown here is derived from an EMBL/GenBank/DDBJ whole genome shotgun (WGS) entry which is preliminary data.</text>
</comment>
<keyword evidence="6" id="KW-1185">Reference proteome</keyword>
<comment type="subunit">
    <text evidence="4">Forms a cylinder of 14 subunits composed of two heptameric rings stacked back-to-back. Interacts with the co-chaperonin GroES.</text>
</comment>
<dbReference type="AlphaFoldDB" id="A0A328VJ30"/>
<dbReference type="Gene3D" id="3.50.7.10">
    <property type="entry name" value="GroEL"/>
    <property type="match status" value="1"/>
</dbReference>
<reference evidence="5 6" key="1">
    <citation type="submission" date="2016-08" db="EMBL/GenBank/DDBJ databases">
        <title>Analysis of Carbohydrate Active Enzymes in Thermogemmatispora T81 Reveals Carbohydrate Degradation Ability.</title>
        <authorList>
            <person name="Tomazini A."/>
            <person name="Lal S."/>
            <person name="Stott M."/>
            <person name="Henrissat B."/>
            <person name="Polikarpov I."/>
            <person name="Sparling R."/>
            <person name="Levin D.B."/>
        </authorList>
    </citation>
    <scope>NUCLEOTIDE SEQUENCE [LARGE SCALE GENOMIC DNA]</scope>
    <source>
        <strain evidence="5 6">T81</strain>
    </source>
</reference>
<sequence>MTTMRPRNPRDVTTGYRLAEARRLIAELRRVAQQPSLILLPRALRLLVRGIDLLARPLALTLGPARTLVLNERTRSECEVLADASTIARRVIALRSRSDNLGAMLLRKMALELHERYGDGVALAAVMVRSLVHEACRRLAAGASPPALVRGLQRAVEAAEAALESQARPLGSCREVQALVLGATGDVELSEVLARMFEVLGPCSTIVTEELPRPGLDHEYIRGGKWDGYIPARALLPEGEAGLILRQPWIVLADEELREVEQVLPMLELVLAEPARPPLLVVARAIRGPALTMLTANHVRGLVTLGLLVLSSGATLVHDDLADMAALTGGTVLSELTGTLCRHLRREHLGRAQQAILTPTGVTLIGGQGRTRDIQRRLAAVRAELREAARGKQSEWGFLRLRLARLTGGIGILKIGAVSEHELELRKEQAEKALRVLEAAYEGGLVPGGGVALLNCLPALEGARASCADADECQGVALLEAALQEPFLQIVRNYGAVHPPLVLEEVRRRGADYGFDALRGEVVSMWERGILDCCSIVRGALRAAVSLATMLVTTDAVVFHG</sequence>
<comment type="similarity">
    <text evidence="1 3">Belongs to the chaperonin (HSP60) family.</text>
</comment>
<dbReference type="Gene3D" id="3.30.260.10">
    <property type="entry name" value="TCP-1-like chaperonin intermediate domain"/>
    <property type="match status" value="1"/>
</dbReference>
<dbReference type="SUPFAM" id="SSF52029">
    <property type="entry name" value="GroEL apical domain-like"/>
    <property type="match status" value="1"/>
</dbReference>
<name>A0A328VJ30_9CHLR</name>
<dbReference type="GO" id="GO:0140662">
    <property type="term" value="F:ATP-dependent protein folding chaperone"/>
    <property type="evidence" value="ECO:0007669"/>
    <property type="project" value="InterPro"/>
</dbReference>
<proteinExistence type="inferred from homology"/>
<dbReference type="Proteomes" id="UP000248706">
    <property type="component" value="Unassembled WGS sequence"/>
</dbReference>
<evidence type="ECO:0000313" key="5">
    <source>
        <dbReference type="EMBL" id="RAQ97686.1"/>
    </source>
</evidence>
<comment type="function">
    <text evidence="4">Together with its co-chaperonin GroES, plays an essential role in assisting protein folding. The GroEL-GroES system forms a nano-cage that allows encapsulation of the non-native substrate proteins and provides a physical environment optimized to promote and accelerate protein folding.</text>
</comment>
<keyword evidence="2" id="KW-0143">Chaperone</keyword>
<dbReference type="SUPFAM" id="SSF48592">
    <property type="entry name" value="GroEL equatorial domain-like"/>
    <property type="match status" value="1"/>
</dbReference>
<dbReference type="PRINTS" id="PR00298">
    <property type="entry name" value="CHAPERONIN60"/>
</dbReference>
<gene>
    <name evidence="5" type="ORF">A4R35_19260</name>
</gene>
<dbReference type="InterPro" id="IPR027410">
    <property type="entry name" value="TCP-1-like_intermed_sf"/>
</dbReference>
<evidence type="ECO:0000313" key="6">
    <source>
        <dbReference type="Proteomes" id="UP000248706"/>
    </source>
</evidence>
<evidence type="ECO:0000256" key="1">
    <source>
        <dbReference type="ARBA" id="ARBA00006607"/>
    </source>
</evidence>
<protein>
    <recommendedName>
        <fullName evidence="4">60 kDa chaperonin</fullName>
    </recommendedName>
</protein>
<evidence type="ECO:0000256" key="3">
    <source>
        <dbReference type="RuleBase" id="RU000418"/>
    </source>
</evidence>
<dbReference type="Gene3D" id="1.10.560.10">
    <property type="entry name" value="GroEL-like equatorial domain"/>
    <property type="match status" value="1"/>
</dbReference>
<evidence type="ECO:0000256" key="2">
    <source>
        <dbReference type="ARBA" id="ARBA00023186"/>
    </source>
</evidence>
<organism evidence="5 6">
    <name type="scientific">Thermogemmatispora tikiterensis</name>
    <dbReference type="NCBI Taxonomy" id="1825093"/>
    <lineage>
        <taxon>Bacteria</taxon>
        <taxon>Bacillati</taxon>
        <taxon>Chloroflexota</taxon>
        <taxon>Ktedonobacteria</taxon>
        <taxon>Thermogemmatisporales</taxon>
        <taxon>Thermogemmatisporaceae</taxon>
        <taxon>Thermogemmatispora</taxon>
    </lineage>
</organism>
<dbReference type="RefSeq" id="WP_112432305.1">
    <property type="nucleotide sequence ID" value="NZ_MCIF01000002.1"/>
</dbReference>
<dbReference type="InterPro" id="IPR001844">
    <property type="entry name" value="Cpn60/GroEL"/>
</dbReference>
<dbReference type="EMBL" id="MCIF01000002">
    <property type="protein sequence ID" value="RAQ97686.1"/>
    <property type="molecule type" value="Genomic_DNA"/>
</dbReference>
<dbReference type="GO" id="GO:0005524">
    <property type="term" value="F:ATP binding"/>
    <property type="evidence" value="ECO:0007669"/>
    <property type="project" value="InterPro"/>
</dbReference>
<dbReference type="InterPro" id="IPR027413">
    <property type="entry name" value="GROEL-like_equatorial_sf"/>
</dbReference>
<dbReference type="OrthoDB" id="3809447at2"/>
<dbReference type="GO" id="GO:0042026">
    <property type="term" value="P:protein refolding"/>
    <property type="evidence" value="ECO:0007669"/>
    <property type="project" value="InterPro"/>
</dbReference>
<dbReference type="InterPro" id="IPR027409">
    <property type="entry name" value="GroEL-like_apical_dom_sf"/>
</dbReference>
<dbReference type="Pfam" id="PF00118">
    <property type="entry name" value="Cpn60_TCP1"/>
    <property type="match status" value="2"/>
</dbReference>
<dbReference type="PANTHER" id="PTHR45633">
    <property type="entry name" value="60 KDA HEAT SHOCK PROTEIN, MITOCHONDRIAL"/>
    <property type="match status" value="1"/>
</dbReference>